<feature type="domain" description="Sas10 C-terminal" evidence="2">
    <location>
        <begin position="58"/>
        <end position="130"/>
    </location>
</feature>
<dbReference type="KEGG" id="bpg:Bathy03g01740"/>
<dbReference type="Pfam" id="PF09368">
    <property type="entry name" value="Sas10"/>
    <property type="match status" value="1"/>
</dbReference>
<sequence>MREHEDAMRARPNEPRRDLGANEEYDLALSHRDRKRLEKQQKYTREQRMAVAPEDDAEGRREIGGKIMSNRGLTPHRSKDMKNPRVRLKNKFAKAVVRRKGTVRDMKVGATTYGGEETGVKTSVIKSRKL</sequence>
<reference evidence="3 4" key="1">
    <citation type="submission" date="2011-10" db="EMBL/GenBank/DDBJ databases">
        <authorList>
            <person name="Genoscope - CEA"/>
        </authorList>
    </citation>
    <scope>NUCLEOTIDE SEQUENCE [LARGE SCALE GENOMIC DNA]</scope>
    <source>
        <strain evidence="3 4">RCC 1105</strain>
    </source>
</reference>
<evidence type="ECO:0000313" key="3">
    <source>
        <dbReference type="EMBL" id="CCO15713.1"/>
    </source>
</evidence>
<gene>
    <name evidence="3" type="ORF">Bathy03g01740</name>
</gene>
<dbReference type="eggNOG" id="KOG3118">
    <property type="taxonomic scope" value="Eukaryota"/>
</dbReference>
<feature type="compositionally biased region" description="Basic and acidic residues" evidence="1">
    <location>
        <begin position="29"/>
        <end position="48"/>
    </location>
</feature>
<evidence type="ECO:0000256" key="1">
    <source>
        <dbReference type="SAM" id="MobiDB-lite"/>
    </source>
</evidence>
<dbReference type="OrthoDB" id="203440at2759"/>
<dbReference type="Proteomes" id="UP000198341">
    <property type="component" value="Chromosome 3"/>
</dbReference>
<dbReference type="GeneID" id="19016712"/>
<evidence type="ECO:0000259" key="2">
    <source>
        <dbReference type="Pfam" id="PF09368"/>
    </source>
</evidence>
<dbReference type="GO" id="GO:0032040">
    <property type="term" value="C:small-subunit processome"/>
    <property type="evidence" value="ECO:0007669"/>
    <property type="project" value="TreeGrafter"/>
</dbReference>
<dbReference type="RefSeq" id="XP_007514276.1">
    <property type="nucleotide sequence ID" value="XM_007514214.1"/>
</dbReference>
<evidence type="ECO:0000313" key="4">
    <source>
        <dbReference type="Proteomes" id="UP000198341"/>
    </source>
</evidence>
<dbReference type="InterPro" id="IPR018972">
    <property type="entry name" value="Sas10_C_dom"/>
</dbReference>
<dbReference type="AlphaFoldDB" id="K8F2E7"/>
<dbReference type="STRING" id="41875.K8F2E7"/>
<dbReference type="GO" id="GO:0000462">
    <property type="term" value="P:maturation of SSU-rRNA from tricistronic rRNA transcript (SSU-rRNA, 5.8S rRNA, LSU-rRNA)"/>
    <property type="evidence" value="ECO:0007669"/>
    <property type="project" value="TreeGrafter"/>
</dbReference>
<feature type="compositionally biased region" description="Basic and acidic residues" evidence="1">
    <location>
        <begin position="1"/>
        <end position="20"/>
    </location>
</feature>
<proteinExistence type="predicted"/>
<accession>K8F2E7</accession>
<dbReference type="PANTHER" id="PTHR13237">
    <property type="entry name" value="SOMETHING ABOUT SILENCING PROTEIN 10-RELATED"/>
    <property type="match status" value="1"/>
</dbReference>
<keyword evidence="4" id="KW-1185">Reference proteome</keyword>
<protein>
    <recommendedName>
        <fullName evidence="2">Sas10 C-terminal domain-containing protein</fullName>
    </recommendedName>
</protein>
<dbReference type="EMBL" id="FO082276">
    <property type="protein sequence ID" value="CCO15713.1"/>
    <property type="molecule type" value="Genomic_DNA"/>
</dbReference>
<feature type="region of interest" description="Disordered" evidence="1">
    <location>
        <begin position="1"/>
        <end position="87"/>
    </location>
</feature>
<organism evidence="3 4">
    <name type="scientific">Bathycoccus prasinos</name>
    <dbReference type="NCBI Taxonomy" id="41875"/>
    <lineage>
        <taxon>Eukaryota</taxon>
        <taxon>Viridiplantae</taxon>
        <taxon>Chlorophyta</taxon>
        <taxon>Mamiellophyceae</taxon>
        <taxon>Mamiellales</taxon>
        <taxon>Bathycoccaceae</taxon>
        <taxon>Bathycoccus</taxon>
    </lineage>
</organism>
<name>K8F2E7_9CHLO</name>